<dbReference type="EMBL" id="JACASF010000005">
    <property type="protein sequence ID" value="KAF6477983.1"/>
    <property type="molecule type" value="Genomic_DNA"/>
</dbReference>
<evidence type="ECO:0000313" key="2">
    <source>
        <dbReference type="EMBL" id="KAF6477983.1"/>
    </source>
</evidence>
<feature type="transmembrane region" description="Helical" evidence="1">
    <location>
        <begin position="82"/>
        <end position="100"/>
    </location>
</feature>
<reference evidence="2 3" key="1">
    <citation type="journal article" date="2020" name="Nature">
        <title>Six reference-quality genomes reveal evolution of bat adaptations.</title>
        <authorList>
            <person name="Jebb D."/>
            <person name="Huang Z."/>
            <person name="Pippel M."/>
            <person name="Hughes G.M."/>
            <person name="Lavrichenko K."/>
            <person name="Devanna P."/>
            <person name="Winkler S."/>
            <person name="Jermiin L.S."/>
            <person name="Skirmuntt E.C."/>
            <person name="Katzourakis A."/>
            <person name="Burkitt-Gray L."/>
            <person name="Ray D.A."/>
            <person name="Sullivan K.A.M."/>
            <person name="Roscito J.G."/>
            <person name="Kirilenko B.M."/>
            <person name="Davalos L.M."/>
            <person name="Corthals A.P."/>
            <person name="Power M.L."/>
            <person name="Jones G."/>
            <person name="Ransome R.D."/>
            <person name="Dechmann D.K.N."/>
            <person name="Locatelli A.G."/>
            <person name="Puechmaille S.J."/>
            <person name="Fedrigo O."/>
            <person name="Jarvis E.D."/>
            <person name="Hiller M."/>
            <person name="Vernes S.C."/>
            <person name="Myers E.W."/>
            <person name="Teeling E.C."/>
        </authorList>
    </citation>
    <scope>NUCLEOTIDE SEQUENCE [LARGE SCALE GENOMIC DNA]</scope>
    <source>
        <strain evidence="2">MMolMol1</strain>
        <tissue evidence="2">Muscle</tissue>
    </source>
</reference>
<keyword evidence="1" id="KW-1133">Transmembrane helix</keyword>
<dbReference type="Proteomes" id="UP000550707">
    <property type="component" value="Unassembled WGS sequence"/>
</dbReference>
<comment type="caution">
    <text evidence="2">The sequence shown here is derived from an EMBL/GenBank/DDBJ whole genome shotgun (WGS) entry which is preliminary data.</text>
</comment>
<keyword evidence="3" id="KW-1185">Reference proteome</keyword>
<feature type="transmembrane region" description="Helical" evidence="1">
    <location>
        <begin position="16"/>
        <end position="36"/>
    </location>
</feature>
<dbReference type="AlphaFoldDB" id="A0A7J8I035"/>
<feature type="transmembrane region" description="Helical" evidence="1">
    <location>
        <begin position="48"/>
        <end position="76"/>
    </location>
</feature>
<keyword evidence="1" id="KW-0472">Membrane</keyword>
<protein>
    <submittedName>
        <fullName evidence="2">Uncharacterized protein</fullName>
    </submittedName>
</protein>
<sequence>MSFLIPSCWFLISNRLIFNISMSLFMLLSFVKIMALNSSSVNLPHCSTFISGLVEVSCSFIWVLFLCFTILAITVGFGARQIFLWLLVFCCLWLPLLGFGEPGKTQVKHHCQVLFSMLELLAQEWYYYPLAFCL</sequence>
<dbReference type="InParanoid" id="A0A7J8I035"/>
<name>A0A7J8I035_MOLMO</name>
<organism evidence="2 3">
    <name type="scientific">Molossus molossus</name>
    <name type="common">Pallas' mastiff bat</name>
    <name type="synonym">Vespertilio molossus</name>
    <dbReference type="NCBI Taxonomy" id="27622"/>
    <lineage>
        <taxon>Eukaryota</taxon>
        <taxon>Metazoa</taxon>
        <taxon>Chordata</taxon>
        <taxon>Craniata</taxon>
        <taxon>Vertebrata</taxon>
        <taxon>Euteleostomi</taxon>
        <taxon>Mammalia</taxon>
        <taxon>Eutheria</taxon>
        <taxon>Laurasiatheria</taxon>
        <taxon>Chiroptera</taxon>
        <taxon>Yangochiroptera</taxon>
        <taxon>Molossidae</taxon>
        <taxon>Molossus</taxon>
    </lineage>
</organism>
<keyword evidence="1" id="KW-0812">Transmembrane</keyword>
<proteinExistence type="predicted"/>
<evidence type="ECO:0000313" key="3">
    <source>
        <dbReference type="Proteomes" id="UP000550707"/>
    </source>
</evidence>
<accession>A0A7J8I035</accession>
<evidence type="ECO:0000256" key="1">
    <source>
        <dbReference type="SAM" id="Phobius"/>
    </source>
</evidence>
<gene>
    <name evidence="2" type="ORF">HJG59_010875</name>
</gene>